<feature type="chain" id="PRO_5035873573" description="Copper transport protein" evidence="6">
    <location>
        <begin position="19"/>
        <end position="248"/>
    </location>
</feature>
<reference evidence="7" key="1">
    <citation type="submission" date="2020-10" db="EMBL/GenBank/DDBJ databases">
        <authorList>
            <person name="Kikuchi T."/>
        </authorList>
    </citation>
    <scope>NUCLEOTIDE SEQUENCE</scope>
    <source>
        <strain evidence="7">NKZ352</strain>
    </source>
</reference>
<keyword evidence="6" id="KW-0732">Signal</keyword>
<evidence type="ECO:0000256" key="2">
    <source>
        <dbReference type="ARBA" id="ARBA00022989"/>
    </source>
</evidence>
<feature type="transmembrane region" description="Helical" evidence="4">
    <location>
        <begin position="97"/>
        <end position="117"/>
    </location>
</feature>
<keyword evidence="8" id="KW-1185">Reference proteome</keyword>
<feature type="compositionally biased region" description="Basic and acidic residues" evidence="5">
    <location>
        <begin position="54"/>
        <end position="68"/>
    </location>
</feature>
<keyword evidence="1 4" id="KW-0812">Transmembrane</keyword>
<comment type="subcellular location">
    <subcellularLocation>
        <location evidence="4">Membrane</location>
        <topology evidence="4">Multi-pass membrane protein</topology>
    </subcellularLocation>
</comment>
<keyword evidence="4" id="KW-0406">Ion transport</keyword>
<dbReference type="GO" id="GO:0005375">
    <property type="term" value="F:copper ion transmembrane transporter activity"/>
    <property type="evidence" value="ECO:0007669"/>
    <property type="project" value="UniProtKB-UniRule"/>
</dbReference>
<comment type="similarity">
    <text evidence="4">Belongs to the copper transporter (Ctr) (TC 1.A.56) family. SLC31A subfamily.</text>
</comment>
<keyword evidence="4" id="KW-0186">Copper</keyword>
<gene>
    <name evidence="7" type="ORF">CAUJ_LOCUS1134</name>
</gene>
<organism evidence="7 8">
    <name type="scientific">Caenorhabditis auriculariae</name>
    <dbReference type="NCBI Taxonomy" id="2777116"/>
    <lineage>
        <taxon>Eukaryota</taxon>
        <taxon>Metazoa</taxon>
        <taxon>Ecdysozoa</taxon>
        <taxon>Nematoda</taxon>
        <taxon>Chromadorea</taxon>
        <taxon>Rhabditida</taxon>
        <taxon>Rhabditina</taxon>
        <taxon>Rhabditomorpha</taxon>
        <taxon>Rhabditoidea</taxon>
        <taxon>Rhabditidae</taxon>
        <taxon>Peloderinae</taxon>
        <taxon>Caenorhabditis</taxon>
    </lineage>
</organism>
<dbReference type="AlphaFoldDB" id="A0A8S1GNN1"/>
<keyword evidence="2 4" id="KW-1133">Transmembrane helix</keyword>
<keyword evidence="4" id="KW-0187">Copper transport</keyword>
<dbReference type="GO" id="GO:0016020">
    <property type="term" value="C:membrane"/>
    <property type="evidence" value="ECO:0007669"/>
    <property type="project" value="UniProtKB-SubCell"/>
</dbReference>
<feature type="region of interest" description="Disordered" evidence="5">
    <location>
        <begin position="46"/>
        <end position="68"/>
    </location>
</feature>
<accession>A0A8S1GNN1</accession>
<protein>
    <recommendedName>
        <fullName evidence="4">Copper transport protein</fullName>
    </recommendedName>
</protein>
<proteinExistence type="inferred from homology"/>
<feature type="signal peptide" evidence="6">
    <location>
        <begin position="1"/>
        <end position="18"/>
    </location>
</feature>
<evidence type="ECO:0000256" key="3">
    <source>
        <dbReference type="ARBA" id="ARBA00023136"/>
    </source>
</evidence>
<feature type="transmembrane region" description="Helical" evidence="4">
    <location>
        <begin position="210"/>
        <end position="229"/>
    </location>
</feature>
<evidence type="ECO:0000256" key="6">
    <source>
        <dbReference type="SAM" id="SignalP"/>
    </source>
</evidence>
<evidence type="ECO:0000256" key="4">
    <source>
        <dbReference type="RuleBase" id="RU367022"/>
    </source>
</evidence>
<evidence type="ECO:0000256" key="1">
    <source>
        <dbReference type="ARBA" id="ARBA00022692"/>
    </source>
</evidence>
<sequence>MLRRTFFLLALLVQLSFGAEKVDLVKDAEDFIRDVFEKDTKADVLPGQLVTPPQHDHGSHDHGSHAASGHGDHVMKMYFHGGYEEVILFDCWRIDSLIGLLVSFAAIFVMGATYEGIKWFRVFLLSQPGPSRSKNLTEIPLHTSHGTPGVATCTPNRAATEPLVIQNESNLSLKKNSLFFPPRLIEAVLYIIQLVLAYWLMLIVMTYNTWLSIAVVLGAGFGHWIFAVLKLRNADGEAADSFVTDACH</sequence>
<dbReference type="OrthoDB" id="161814at2759"/>
<keyword evidence="4" id="KW-0813">Transport</keyword>
<dbReference type="InterPro" id="IPR007274">
    <property type="entry name" value="Cop_transporter"/>
</dbReference>
<dbReference type="PANTHER" id="PTHR12483">
    <property type="entry name" value="SOLUTE CARRIER FAMILY 31 COPPER TRANSPORTERS"/>
    <property type="match status" value="1"/>
</dbReference>
<evidence type="ECO:0000313" key="8">
    <source>
        <dbReference type="Proteomes" id="UP000835052"/>
    </source>
</evidence>
<dbReference type="EMBL" id="CAJGYM010000002">
    <property type="protein sequence ID" value="CAD6185215.1"/>
    <property type="molecule type" value="Genomic_DNA"/>
</dbReference>
<name>A0A8S1GNN1_9PELO</name>
<feature type="transmembrane region" description="Helical" evidence="4">
    <location>
        <begin position="184"/>
        <end position="204"/>
    </location>
</feature>
<keyword evidence="3 4" id="KW-0472">Membrane</keyword>
<comment type="caution">
    <text evidence="7">The sequence shown here is derived from an EMBL/GenBank/DDBJ whole genome shotgun (WGS) entry which is preliminary data.</text>
</comment>
<dbReference type="PANTHER" id="PTHR12483:SF127">
    <property type="entry name" value="COPPER TRANSPORT PROTEIN"/>
    <property type="match status" value="1"/>
</dbReference>
<dbReference type="Pfam" id="PF04145">
    <property type="entry name" value="Ctr"/>
    <property type="match status" value="1"/>
</dbReference>
<dbReference type="Proteomes" id="UP000835052">
    <property type="component" value="Unassembled WGS sequence"/>
</dbReference>
<evidence type="ECO:0000313" key="7">
    <source>
        <dbReference type="EMBL" id="CAD6185215.1"/>
    </source>
</evidence>
<evidence type="ECO:0000256" key="5">
    <source>
        <dbReference type="SAM" id="MobiDB-lite"/>
    </source>
</evidence>